<dbReference type="GO" id="GO:0016787">
    <property type="term" value="F:hydrolase activity"/>
    <property type="evidence" value="ECO:0007669"/>
    <property type="project" value="UniProtKB-KW"/>
</dbReference>
<evidence type="ECO:0000313" key="4">
    <source>
        <dbReference type="Proteomes" id="UP000295411"/>
    </source>
</evidence>
<feature type="region of interest" description="Disordered" evidence="1">
    <location>
        <begin position="1"/>
        <end position="39"/>
    </location>
</feature>
<accession>A0A4R5U2N2</accession>
<evidence type="ECO:0000313" key="3">
    <source>
        <dbReference type="EMBL" id="TDK27905.1"/>
    </source>
</evidence>
<gene>
    <name evidence="3" type="ORF">E2F48_01975</name>
</gene>
<protein>
    <submittedName>
        <fullName evidence="3">MBL fold metallo-hydrolase</fullName>
    </submittedName>
</protein>
<dbReference type="Gene3D" id="3.60.15.10">
    <property type="entry name" value="Ribonuclease Z/Hydroxyacylglutathione hydrolase-like"/>
    <property type="match status" value="1"/>
</dbReference>
<name>A0A4R5U2N2_9MICC</name>
<dbReference type="InterPro" id="IPR036866">
    <property type="entry name" value="RibonucZ/Hydroxyglut_hydro"/>
</dbReference>
<dbReference type="OrthoDB" id="7177610at2"/>
<dbReference type="AlphaFoldDB" id="A0A4R5U2N2"/>
<dbReference type="Proteomes" id="UP000295411">
    <property type="component" value="Unassembled WGS sequence"/>
</dbReference>
<keyword evidence="3" id="KW-0378">Hydrolase</keyword>
<sequence>MGGHRGQGGKRRALRAGALGSGGARRPPRCRAVSADRARRRRQSAPEACIQAAPGGRPVRAAALCLVAGCSLGAAGVILLRPPTGGPAGWVVAGCDVGQGDAFVINTGPGRALVIDTGPDPGAMDECLSDLAVTVVDLLVVTHLHEDHYAGAAGVFEGRQVKGLGYSSGEPTLPRELGALARTAGLEPARIAAGDVGRAGGVKWEALWPPPTGGTSAGAPGGTGYGNENDASAVLLVEIPGPERPATALFTGDIEQEASLRLLSGRPELARAGVDILKVPHHGARNGGTAIIKALRPGLALISSGEGNDYGHPHPQVVADLRRQSVYAARTDRLGTFTVALGTAGLEVRPMAD</sequence>
<dbReference type="InterPro" id="IPR052159">
    <property type="entry name" value="Competence_DNA_uptake"/>
</dbReference>
<dbReference type="SUPFAM" id="SSF56281">
    <property type="entry name" value="Metallo-hydrolase/oxidoreductase"/>
    <property type="match status" value="1"/>
</dbReference>
<comment type="caution">
    <text evidence="3">The sequence shown here is derived from an EMBL/GenBank/DDBJ whole genome shotgun (WGS) entry which is preliminary data.</text>
</comment>
<dbReference type="SMART" id="SM00849">
    <property type="entry name" value="Lactamase_B"/>
    <property type="match status" value="1"/>
</dbReference>
<dbReference type="InterPro" id="IPR001279">
    <property type="entry name" value="Metallo-B-lactamas"/>
</dbReference>
<dbReference type="EMBL" id="SMTK01000001">
    <property type="protein sequence ID" value="TDK27905.1"/>
    <property type="molecule type" value="Genomic_DNA"/>
</dbReference>
<dbReference type="PANTHER" id="PTHR30619">
    <property type="entry name" value="DNA INTERNALIZATION/COMPETENCE PROTEIN COMEC/REC2"/>
    <property type="match status" value="1"/>
</dbReference>
<reference evidence="3 4" key="1">
    <citation type="submission" date="2019-03" db="EMBL/GenBank/DDBJ databases">
        <title>Arthrobacter sp. nov., an bacterium isolated from biocrust in Mu Us Desert.</title>
        <authorList>
            <person name="Lixiong L."/>
        </authorList>
    </citation>
    <scope>NUCLEOTIDE SEQUENCE [LARGE SCALE GENOMIC DNA]</scope>
    <source>
        <strain evidence="3 4">SLN-3</strain>
    </source>
</reference>
<organism evidence="3 4">
    <name type="scientific">Arthrobacter crusticola</name>
    <dbReference type="NCBI Taxonomy" id="2547960"/>
    <lineage>
        <taxon>Bacteria</taxon>
        <taxon>Bacillati</taxon>
        <taxon>Actinomycetota</taxon>
        <taxon>Actinomycetes</taxon>
        <taxon>Micrococcales</taxon>
        <taxon>Micrococcaceae</taxon>
        <taxon>Arthrobacter</taxon>
    </lineage>
</organism>
<evidence type="ECO:0000259" key="2">
    <source>
        <dbReference type="SMART" id="SM00849"/>
    </source>
</evidence>
<proteinExistence type="predicted"/>
<dbReference type="PANTHER" id="PTHR30619:SF1">
    <property type="entry name" value="RECOMBINATION PROTEIN 2"/>
    <property type="match status" value="1"/>
</dbReference>
<dbReference type="Pfam" id="PF00753">
    <property type="entry name" value="Lactamase_B"/>
    <property type="match status" value="1"/>
</dbReference>
<evidence type="ECO:0000256" key="1">
    <source>
        <dbReference type="SAM" id="MobiDB-lite"/>
    </source>
</evidence>
<keyword evidence="4" id="KW-1185">Reference proteome</keyword>
<feature type="domain" description="Metallo-beta-lactamase" evidence="2">
    <location>
        <begin position="99"/>
        <end position="306"/>
    </location>
</feature>